<name>B2JV01_PARP8</name>
<organism evidence="1 2">
    <name type="scientific">Paraburkholderia phymatum (strain DSM 17167 / CIP 108236 / LMG 21445 / STM815)</name>
    <name type="common">Burkholderia phymatum</name>
    <dbReference type="NCBI Taxonomy" id="391038"/>
    <lineage>
        <taxon>Bacteria</taxon>
        <taxon>Pseudomonadati</taxon>
        <taxon>Pseudomonadota</taxon>
        <taxon>Betaproteobacteria</taxon>
        <taxon>Burkholderiales</taxon>
        <taxon>Burkholderiaceae</taxon>
        <taxon>Paraburkholderia</taxon>
    </lineage>
</organism>
<dbReference type="KEGG" id="bph:Bphy_5707"/>
<evidence type="ECO:0000313" key="2">
    <source>
        <dbReference type="Proteomes" id="UP000001192"/>
    </source>
</evidence>
<proteinExistence type="predicted"/>
<gene>
    <name evidence="1" type="ordered locus">Bphy_5707</name>
</gene>
<keyword evidence="1" id="KW-0614">Plasmid</keyword>
<accession>B2JV01</accession>
<keyword evidence="2" id="KW-1185">Reference proteome</keyword>
<dbReference type="AlphaFoldDB" id="B2JV01"/>
<dbReference type="EMBL" id="CP001045">
    <property type="protein sequence ID" value="ACC74779.1"/>
    <property type="molecule type" value="Genomic_DNA"/>
</dbReference>
<evidence type="ECO:0000313" key="1">
    <source>
        <dbReference type="EMBL" id="ACC74779.1"/>
    </source>
</evidence>
<sequence>MSSDAHTLSVAHGLLNPSALQTRIALGATRARCHASRHQARVSGNLKSSAAGDVPARIARSNVFSESAICFAARVARCRARVRRMSSR</sequence>
<protein>
    <submittedName>
        <fullName evidence="1">Uncharacterized protein</fullName>
    </submittedName>
</protein>
<dbReference type="Proteomes" id="UP000001192">
    <property type="component" value="Plasmid pBPHY01"/>
</dbReference>
<dbReference type="HOGENOM" id="CLU_2463161_0_0_4"/>
<reference evidence="2" key="1">
    <citation type="journal article" date="2014" name="Stand. Genomic Sci.">
        <title>Complete genome sequence of Burkholderia phymatum STM815(T), a broad host range and efficient nitrogen-fixing symbiont of Mimosa species.</title>
        <authorList>
            <person name="Moulin L."/>
            <person name="Klonowska A."/>
            <person name="Caroline B."/>
            <person name="Booth K."/>
            <person name="Vriezen J.A."/>
            <person name="Melkonian R."/>
            <person name="James E.K."/>
            <person name="Young J.P."/>
            <person name="Bena G."/>
            <person name="Hauser L."/>
            <person name="Land M."/>
            <person name="Kyrpides N."/>
            <person name="Bruce D."/>
            <person name="Chain P."/>
            <person name="Copeland A."/>
            <person name="Pitluck S."/>
            <person name="Woyke T."/>
            <person name="Lizotte-Waniewski M."/>
            <person name="Bristow J."/>
            <person name="Riley M."/>
        </authorList>
    </citation>
    <scope>NUCLEOTIDE SEQUENCE [LARGE SCALE GENOMIC DNA]</scope>
    <source>
        <strain evidence="2">DSM 17167 / CIP 108236 / LMG 21445 / STM815</strain>
        <plasmid evidence="2">Plasmid pBPHY01</plasmid>
    </source>
</reference>
<geneLocation type="plasmid" evidence="1 2">
    <name>pBPHY01</name>
</geneLocation>